<dbReference type="Proteomes" id="UP000232101">
    <property type="component" value="Unassembled WGS sequence"/>
</dbReference>
<dbReference type="Gene3D" id="3.40.50.300">
    <property type="entry name" value="P-loop containing nucleotide triphosphate hydrolases"/>
    <property type="match status" value="1"/>
</dbReference>
<dbReference type="EMBL" id="PHQY01000468">
    <property type="protein sequence ID" value="PJO44133.1"/>
    <property type="molecule type" value="Genomic_DNA"/>
</dbReference>
<evidence type="ECO:0000259" key="1">
    <source>
        <dbReference type="Pfam" id="PF05707"/>
    </source>
</evidence>
<evidence type="ECO:0000313" key="2">
    <source>
        <dbReference type="EMBL" id="PJO44102.1"/>
    </source>
</evidence>
<reference evidence="2 4" key="1">
    <citation type="submission" date="2017-11" db="EMBL/GenBank/DDBJ databases">
        <title>Bacterial isolate from king chilli rhizosphere.</title>
        <authorList>
            <person name="Takhelmayum P."/>
            <person name="Sarangthem I."/>
        </authorList>
    </citation>
    <scope>NUCLEOTIDE SEQUENCE [LARGE SCALE GENOMIC DNA]</scope>
    <source>
        <strain evidence="2">T26</strain>
        <strain evidence="4">t26</strain>
    </source>
</reference>
<protein>
    <recommendedName>
        <fullName evidence="1">Zona occludens toxin N-terminal domain-containing protein</fullName>
    </recommendedName>
</protein>
<feature type="domain" description="Zona occludens toxin N-terminal" evidence="1">
    <location>
        <begin position="49"/>
        <end position="120"/>
    </location>
</feature>
<sequence>MIIAITGMPGSGKSFALVYRAYKELRKGRAVFANFPLKGAFQVNLDDLCSYQFPEGSALFIDEAGRWFNSRTWKDLPPEIFDLFTMHRHTRMDMYIGVQSFARIDKSLREVVELTYWARNHPLLPWHKYEGYYDLEKVGSMRRDYNVMFYIPKRKLYRNLYDTHAMKDKFSHLPPMYYKRWSFLPKTRRDVNAQKFRLMFKYIKTRFKRLKRKILAWGKK</sequence>
<proteinExistence type="predicted"/>
<comment type="caution">
    <text evidence="2">The sequence shown here is derived from an EMBL/GenBank/DDBJ whole genome shotgun (WGS) entry which is preliminary data.</text>
</comment>
<dbReference type="EMBL" id="PHQY01000483">
    <property type="protein sequence ID" value="PJO44102.1"/>
    <property type="molecule type" value="Genomic_DNA"/>
</dbReference>
<name>A0A2M9Q7W0_9BACI</name>
<evidence type="ECO:0000313" key="4">
    <source>
        <dbReference type="Proteomes" id="UP000232101"/>
    </source>
</evidence>
<organism evidence="2 4">
    <name type="scientific">Lysinibacillus xylanilyticus</name>
    <dbReference type="NCBI Taxonomy" id="582475"/>
    <lineage>
        <taxon>Bacteria</taxon>
        <taxon>Bacillati</taxon>
        <taxon>Bacillota</taxon>
        <taxon>Bacilli</taxon>
        <taxon>Bacillales</taxon>
        <taxon>Bacillaceae</taxon>
        <taxon>Lysinibacillus</taxon>
    </lineage>
</organism>
<gene>
    <name evidence="3" type="ORF">CWD94_08575</name>
    <name evidence="2" type="ORF">CWD94_08780</name>
</gene>
<dbReference type="Pfam" id="PF05707">
    <property type="entry name" value="Zot"/>
    <property type="match status" value="1"/>
</dbReference>
<evidence type="ECO:0000313" key="3">
    <source>
        <dbReference type="EMBL" id="PJO44133.1"/>
    </source>
</evidence>
<dbReference type="RefSeq" id="WP_100542811.1">
    <property type="nucleotide sequence ID" value="NZ_PHQY01000468.1"/>
</dbReference>
<dbReference type="AlphaFoldDB" id="A0A2M9Q7W0"/>
<dbReference type="InterPro" id="IPR027417">
    <property type="entry name" value="P-loop_NTPase"/>
</dbReference>
<dbReference type="InterPro" id="IPR008900">
    <property type="entry name" value="Zot_N"/>
</dbReference>
<accession>A0A2M9Q7W0</accession>